<dbReference type="EMBL" id="JBHRXP010000001">
    <property type="protein sequence ID" value="MFC3578865.1"/>
    <property type="molecule type" value="Genomic_DNA"/>
</dbReference>
<reference evidence="2" key="1">
    <citation type="journal article" date="2019" name="Int. J. Syst. Evol. Microbiol.">
        <title>The Global Catalogue of Microorganisms (GCM) 10K type strain sequencing project: providing services to taxonomists for standard genome sequencing and annotation.</title>
        <authorList>
            <consortium name="The Broad Institute Genomics Platform"/>
            <consortium name="The Broad Institute Genome Sequencing Center for Infectious Disease"/>
            <person name="Wu L."/>
            <person name="Ma J."/>
        </authorList>
    </citation>
    <scope>NUCLEOTIDE SEQUENCE [LARGE SCALE GENOMIC DNA]</scope>
    <source>
        <strain evidence="2">KCTC 42739</strain>
    </source>
</reference>
<dbReference type="Proteomes" id="UP001595713">
    <property type="component" value="Unassembled WGS sequence"/>
</dbReference>
<comment type="caution">
    <text evidence="1">The sequence shown here is derived from an EMBL/GenBank/DDBJ whole genome shotgun (WGS) entry which is preliminary data.</text>
</comment>
<name>A0ABV7SRZ5_9SPHN</name>
<evidence type="ECO:0000313" key="1">
    <source>
        <dbReference type="EMBL" id="MFC3578865.1"/>
    </source>
</evidence>
<keyword evidence="2" id="KW-1185">Reference proteome</keyword>
<gene>
    <name evidence="1" type="ORF">ACFONA_01705</name>
</gene>
<proteinExistence type="predicted"/>
<protein>
    <submittedName>
        <fullName evidence="1">Uncharacterized protein</fullName>
    </submittedName>
</protein>
<evidence type="ECO:0000313" key="2">
    <source>
        <dbReference type="Proteomes" id="UP001595713"/>
    </source>
</evidence>
<sequence length="175" mass="18970">MDDLGERAGWTRTVRAALCVLLAAAAAPIASVSAMRDRAVRVPAPPAAIDFASITTRMAASKLVRKRLLAKIYIVPLELGGSKSPANSGYVTPEAAASHALLAASVAAYVQRDRLDHLRIDPEYRGLSIIPSRLRILIEHRGTKERYRRVIDVWGCAPCLPFVPLPDPDARTHTA</sequence>
<organism evidence="1 2">
    <name type="scientific">Sphingomonas hylomeconis</name>
    <dbReference type="NCBI Taxonomy" id="1395958"/>
    <lineage>
        <taxon>Bacteria</taxon>
        <taxon>Pseudomonadati</taxon>
        <taxon>Pseudomonadota</taxon>
        <taxon>Alphaproteobacteria</taxon>
        <taxon>Sphingomonadales</taxon>
        <taxon>Sphingomonadaceae</taxon>
        <taxon>Sphingomonas</taxon>
    </lineage>
</organism>
<dbReference type="RefSeq" id="WP_261293733.1">
    <property type="nucleotide sequence ID" value="NZ_JANQBK010000004.1"/>
</dbReference>
<accession>A0ABV7SRZ5</accession>